<dbReference type="InterPro" id="IPR051617">
    <property type="entry name" value="UNC-93-like_regulator"/>
</dbReference>
<dbReference type="EMBL" id="BTSX01000006">
    <property type="protein sequence ID" value="GMT03824.1"/>
    <property type="molecule type" value="Genomic_DNA"/>
</dbReference>
<feature type="transmembrane region" description="Helical" evidence="6">
    <location>
        <begin position="43"/>
        <end position="69"/>
    </location>
</feature>
<comment type="caution">
    <text evidence="7">The sequence shown here is derived from an EMBL/GenBank/DDBJ whole genome shotgun (WGS) entry which is preliminary data.</text>
</comment>
<evidence type="ECO:0000256" key="2">
    <source>
        <dbReference type="ARBA" id="ARBA00009172"/>
    </source>
</evidence>
<accession>A0AAV5UBQ7</accession>
<dbReference type="AlphaFoldDB" id="A0AAV5UBQ7"/>
<gene>
    <name evidence="7" type="ORF">PENTCL1PPCAC_25998</name>
</gene>
<feature type="transmembrane region" description="Helical" evidence="6">
    <location>
        <begin position="76"/>
        <end position="99"/>
    </location>
</feature>
<sequence>MLLTLLHPRMILLSLYFLTLGLFNGFVLGIYPTCFAFTKSLSAYRYLPAAAMVLVGMGDVIMGLILSFLSRRIRNFGLVHSLIFGVILLSIAYSLIFLSVSEWAFVHPTEQPSRLIQPSVILCLSISFIFGLADACVMTARTVICAVAMPERRDQVFAVSKLHQSLSSAIMFFTTPAMSVTNFIALLGG</sequence>
<name>A0AAV5UBQ7_9BILA</name>
<dbReference type="Proteomes" id="UP001432027">
    <property type="component" value="Unassembled WGS sequence"/>
</dbReference>
<evidence type="ECO:0000256" key="6">
    <source>
        <dbReference type="SAM" id="Phobius"/>
    </source>
</evidence>
<keyword evidence="5 6" id="KW-0472">Membrane</keyword>
<evidence type="ECO:0000313" key="7">
    <source>
        <dbReference type="EMBL" id="GMT03824.1"/>
    </source>
</evidence>
<reference evidence="7" key="1">
    <citation type="submission" date="2023-10" db="EMBL/GenBank/DDBJ databases">
        <title>Genome assembly of Pristionchus species.</title>
        <authorList>
            <person name="Yoshida K."/>
            <person name="Sommer R.J."/>
        </authorList>
    </citation>
    <scope>NUCLEOTIDE SEQUENCE</scope>
    <source>
        <strain evidence="7">RS0144</strain>
    </source>
</reference>
<feature type="transmembrane region" description="Helical" evidence="6">
    <location>
        <begin position="119"/>
        <end position="148"/>
    </location>
</feature>
<evidence type="ECO:0008006" key="9">
    <source>
        <dbReference type="Google" id="ProtNLM"/>
    </source>
</evidence>
<evidence type="ECO:0000256" key="3">
    <source>
        <dbReference type="ARBA" id="ARBA00022692"/>
    </source>
</evidence>
<evidence type="ECO:0000256" key="4">
    <source>
        <dbReference type="ARBA" id="ARBA00022989"/>
    </source>
</evidence>
<dbReference type="PANTHER" id="PTHR23294">
    <property type="entry name" value="ET TRANSLATION PRODUCT-RELATED"/>
    <property type="match status" value="1"/>
</dbReference>
<comment type="similarity">
    <text evidence="2">Belongs to the unc-93 family.</text>
</comment>
<feature type="transmembrane region" description="Helical" evidence="6">
    <location>
        <begin position="12"/>
        <end position="31"/>
    </location>
</feature>
<dbReference type="SUPFAM" id="SSF103473">
    <property type="entry name" value="MFS general substrate transporter"/>
    <property type="match status" value="1"/>
</dbReference>
<dbReference type="PANTHER" id="PTHR23294:SF18">
    <property type="entry name" value="UNC93-LIKE PROTEIN MFSD11"/>
    <property type="match status" value="1"/>
</dbReference>
<dbReference type="InterPro" id="IPR010291">
    <property type="entry name" value="Ion_channel_UNC-93"/>
</dbReference>
<dbReference type="Pfam" id="PF05978">
    <property type="entry name" value="UNC-93"/>
    <property type="match status" value="1"/>
</dbReference>
<dbReference type="InterPro" id="IPR036259">
    <property type="entry name" value="MFS_trans_sf"/>
</dbReference>
<keyword evidence="3 6" id="KW-0812">Transmembrane</keyword>
<organism evidence="7 8">
    <name type="scientific">Pristionchus entomophagus</name>
    <dbReference type="NCBI Taxonomy" id="358040"/>
    <lineage>
        <taxon>Eukaryota</taxon>
        <taxon>Metazoa</taxon>
        <taxon>Ecdysozoa</taxon>
        <taxon>Nematoda</taxon>
        <taxon>Chromadorea</taxon>
        <taxon>Rhabditida</taxon>
        <taxon>Rhabditina</taxon>
        <taxon>Diplogasteromorpha</taxon>
        <taxon>Diplogasteroidea</taxon>
        <taxon>Neodiplogasteridae</taxon>
        <taxon>Pristionchus</taxon>
    </lineage>
</organism>
<feature type="transmembrane region" description="Helical" evidence="6">
    <location>
        <begin position="169"/>
        <end position="188"/>
    </location>
</feature>
<keyword evidence="8" id="KW-1185">Reference proteome</keyword>
<evidence type="ECO:0000313" key="8">
    <source>
        <dbReference type="Proteomes" id="UP001432027"/>
    </source>
</evidence>
<evidence type="ECO:0000256" key="5">
    <source>
        <dbReference type="ARBA" id="ARBA00023136"/>
    </source>
</evidence>
<keyword evidence="4 6" id="KW-1133">Transmembrane helix</keyword>
<protein>
    <recommendedName>
        <fullName evidence="9">G protein-coupled receptor</fullName>
    </recommendedName>
</protein>
<evidence type="ECO:0000256" key="1">
    <source>
        <dbReference type="ARBA" id="ARBA00004141"/>
    </source>
</evidence>
<comment type="subcellular location">
    <subcellularLocation>
        <location evidence="1">Membrane</location>
        <topology evidence="1">Multi-pass membrane protein</topology>
    </subcellularLocation>
</comment>
<dbReference type="GO" id="GO:0016020">
    <property type="term" value="C:membrane"/>
    <property type="evidence" value="ECO:0007669"/>
    <property type="project" value="UniProtKB-SubCell"/>
</dbReference>
<feature type="non-terminal residue" evidence="7">
    <location>
        <position position="189"/>
    </location>
</feature>
<proteinExistence type="inferred from homology"/>